<name>A0A813UUW1_9BILA</name>
<sequence length="224" mass="25035">MPSERPASPLILSIDNLVNKSLNETTTSLSSYSIAIVRLNSQCEKLKQQIQTLTGQLAESQTMEKRAKDECDKYLQIYARNNERFITFERKQLAQMKKILSILTPEQHKILTEISLPADPTQTKGASDLPKRRAFTSPSMAFTNASLSQSESSSSFQTASDSQANETSLAERSVQEDNDNDAKLLAAGFHKSETDWEDLLYQMSLFNIRYKKISGFHLSTNGGG</sequence>
<keyword evidence="7" id="KW-1185">Reference proteome</keyword>
<dbReference type="Proteomes" id="UP000663829">
    <property type="component" value="Unassembled WGS sequence"/>
</dbReference>
<feature type="region of interest" description="Disordered" evidence="2">
    <location>
        <begin position="144"/>
        <end position="177"/>
    </location>
</feature>
<dbReference type="EMBL" id="CAJNOQ010000716">
    <property type="protein sequence ID" value="CAF0831112.1"/>
    <property type="molecule type" value="Genomic_DNA"/>
</dbReference>
<evidence type="ECO:0000313" key="6">
    <source>
        <dbReference type="EMBL" id="CAF3737527.1"/>
    </source>
</evidence>
<feature type="compositionally biased region" description="Low complexity" evidence="2">
    <location>
        <begin position="145"/>
        <end position="164"/>
    </location>
</feature>
<dbReference type="Proteomes" id="UP000682733">
    <property type="component" value="Unassembled WGS sequence"/>
</dbReference>
<dbReference type="Proteomes" id="UP000681722">
    <property type="component" value="Unassembled WGS sequence"/>
</dbReference>
<organism evidence="3 7">
    <name type="scientific">Didymodactylos carnosus</name>
    <dbReference type="NCBI Taxonomy" id="1234261"/>
    <lineage>
        <taxon>Eukaryota</taxon>
        <taxon>Metazoa</taxon>
        <taxon>Spiralia</taxon>
        <taxon>Gnathifera</taxon>
        <taxon>Rotifera</taxon>
        <taxon>Eurotatoria</taxon>
        <taxon>Bdelloidea</taxon>
        <taxon>Philodinida</taxon>
        <taxon>Philodinidae</taxon>
        <taxon>Didymodactylos</taxon>
    </lineage>
</organism>
<accession>A0A813UUW1</accession>
<evidence type="ECO:0000313" key="3">
    <source>
        <dbReference type="EMBL" id="CAF0831112.1"/>
    </source>
</evidence>
<evidence type="ECO:0000313" key="5">
    <source>
        <dbReference type="EMBL" id="CAF3618190.1"/>
    </source>
</evidence>
<keyword evidence="1" id="KW-0175">Coiled coil</keyword>
<dbReference type="EMBL" id="CAJNOK010005237">
    <property type="protein sequence ID" value="CAF0965532.1"/>
    <property type="molecule type" value="Genomic_DNA"/>
</dbReference>
<feature type="coiled-coil region" evidence="1">
    <location>
        <begin position="29"/>
        <end position="63"/>
    </location>
</feature>
<evidence type="ECO:0000313" key="4">
    <source>
        <dbReference type="EMBL" id="CAF0965532.1"/>
    </source>
</evidence>
<dbReference type="AlphaFoldDB" id="A0A813UUW1"/>
<evidence type="ECO:0000256" key="1">
    <source>
        <dbReference type="SAM" id="Coils"/>
    </source>
</evidence>
<dbReference type="Proteomes" id="UP000677228">
    <property type="component" value="Unassembled WGS sequence"/>
</dbReference>
<evidence type="ECO:0000256" key="2">
    <source>
        <dbReference type="SAM" id="MobiDB-lite"/>
    </source>
</evidence>
<dbReference type="EMBL" id="CAJOBA010005243">
    <property type="protein sequence ID" value="CAF3737527.1"/>
    <property type="molecule type" value="Genomic_DNA"/>
</dbReference>
<reference evidence="3" key="1">
    <citation type="submission" date="2021-02" db="EMBL/GenBank/DDBJ databases">
        <authorList>
            <person name="Nowell W R."/>
        </authorList>
    </citation>
    <scope>NUCLEOTIDE SEQUENCE</scope>
</reference>
<evidence type="ECO:0000313" key="7">
    <source>
        <dbReference type="Proteomes" id="UP000663829"/>
    </source>
</evidence>
<protein>
    <submittedName>
        <fullName evidence="3">Uncharacterized protein</fullName>
    </submittedName>
</protein>
<proteinExistence type="predicted"/>
<comment type="caution">
    <text evidence="3">The sequence shown here is derived from an EMBL/GenBank/DDBJ whole genome shotgun (WGS) entry which is preliminary data.</text>
</comment>
<dbReference type="EMBL" id="CAJOBC010000716">
    <property type="protein sequence ID" value="CAF3618190.1"/>
    <property type="molecule type" value="Genomic_DNA"/>
</dbReference>
<gene>
    <name evidence="3" type="ORF">GPM918_LOCUS5059</name>
    <name evidence="4" type="ORF">OVA965_LOCUS12831</name>
    <name evidence="5" type="ORF">SRO942_LOCUS5060</name>
    <name evidence="6" type="ORF">TMI583_LOCUS12836</name>
</gene>